<gene>
    <name evidence="1" type="ORF">CSSPJE1EN1_LOCUS21431</name>
</gene>
<name>A0ABP0XDU5_9BRYO</name>
<evidence type="ECO:0000313" key="1">
    <source>
        <dbReference type="EMBL" id="CAK9275953.1"/>
    </source>
</evidence>
<evidence type="ECO:0000313" key="2">
    <source>
        <dbReference type="Proteomes" id="UP001497444"/>
    </source>
</evidence>
<proteinExistence type="predicted"/>
<sequence length="81" mass="9292">MALGTRSLITDEQLERFEGDEPIKSQEVVRRIEVSELDVHIDVAQLLHHLKVDCELVDVRSLLADEKEASLQLVEHLVDEF</sequence>
<protein>
    <submittedName>
        <fullName evidence="1">Uncharacterized protein</fullName>
    </submittedName>
</protein>
<dbReference type="EMBL" id="OZ020102">
    <property type="protein sequence ID" value="CAK9275953.1"/>
    <property type="molecule type" value="Genomic_DNA"/>
</dbReference>
<keyword evidence="2" id="KW-1185">Reference proteome</keyword>
<accession>A0ABP0XDU5</accession>
<reference evidence="1" key="1">
    <citation type="submission" date="2024-02" db="EMBL/GenBank/DDBJ databases">
        <authorList>
            <consortium name="ELIXIR-Norway"/>
            <consortium name="Elixir Norway"/>
        </authorList>
    </citation>
    <scope>NUCLEOTIDE SEQUENCE</scope>
</reference>
<dbReference type="Proteomes" id="UP001497444">
    <property type="component" value="Chromosome 7"/>
</dbReference>
<organism evidence="1 2">
    <name type="scientific">Sphagnum jensenii</name>
    <dbReference type="NCBI Taxonomy" id="128206"/>
    <lineage>
        <taxon>Eukaryota</taxon>
        <taxon>Viridiplantae</taxon>
        <taxon>Streptophyta</taxon>
        <taxon>Embryophyta</taxon>
        <taxon>Bryophyta</taxon>
        <taxon>Sphagnophytina</taxon>
        <taxon>Sphagnopsida</taxon>
        <taxon>Sphagnales</taxon>
        <taxon>Sphagnaceae</taxon>
        <taxon>Sphagnum</taxon>
    </lineage>
</organism>